<accession>A0ABN3D8Y5</accession>
<keyword evidence="3" id="KW-0804">Transcription</keyword>
<sequence length="212" mass="23582">MNETAASAHYRTLRERIIAGDITSETRLYESALTGDLGTSRTPIREALSLLEKDGILVRERRGYRVRERTLQEVLDYFDVRGALEAAAAEAAALRATELERAQMSAMLQRADAEPDEATRARIHDGWHQALHRASHNDALIEFIARAETLIALHRRPWVSSIAGTAESQAEHQGILDAVLARDPALARSRMAAHMSRARDYQLQGLTAAEHP</sequence>
<dbReference type="InterPro" id="IPR008920">
    <property type="entry name" value="TF_FadR/GntR_C"/>
</dbReference>
<keyword evidence="1" id="KW-0805">Transcription regulation</keyword>
<comment type="caution">
    <text evidence="5">The sequence shown here is derived from an EMBL/GenBank/DDBJ whole genome shotgun (WGS) entry which is preliminary data.</text>
</comment>
<evidence type="ECO:0000256" key="2">
    <source>
        <dbReference type="ARBA" id="ARBA00023125"/>
    </source>
</evidence>
<dbReference type="InterPro" id="IPR000524">
    <property type="entry name" value="Tscrpt_reg_HTH_GntR"/>
</dbReference>
<keyword evidence="6" id="KW-1185">Reference proteome</keyword>
<dbReference type="PANTHER" id="PTHR43537">
    <property type="entry name" value="TRANSCRIPTIONAL REGULATOR, GNTR FAMILY"/>
    <property type="match status" value="1"/>
</dbReference>
<name>A0ABN3D8Y5_9MICO</name>
<dbReference type="InterPro" id="IPR036388">
    <property type="entry name" value="WH-like_DNA-bd_sf"/>
</dbReference>
<dbReference type="Pfam" id="PF00392">
    <property type="entry name" value="GntR"/>
    <property type="match status" value="1"/>
</dbReference>
<organism evidence="5 6">
    <name type="scientific">Herbiconiux moechotypicola</name>
    <dbReference type="NCBI Taxonomy" id="637393"/>
    <lineage>
        <taxon>Bacteria</taxon>
        <taxon>Bacillati</taxon>
        <taxon>Actinomycetota</taxon>
        <taxon>Actinomycetes</taxon>
        <taxon>Micrococcales</taxon>
        <taxon>Microbacteriaceae</taxon>
        <taxon>Herbiconiux</taxon>
    </lineage>
</organism>
<protein>
    <submittedName>
        <fullName evidence="5">GntR family transcriptional regulator</fullName>
    </submittedName>
</protein>
<dbReference type="Pfam" id="PF07729">
    <property type="entry name" value="FCD"/>
    <property type="match status" value="1"/>
</dbReference>
<dbReference type="InterPro" id="IPR036390">
    <property type="entry name" value="WH_DNA-bd_sf"/>
</dbReference>
<feature type="domain" description="HTH gntR-type" evidence="4">
    <location>
        <begin position="3"/>
        <end position="69"/>
    </location>
</feature>
<dbReference type="SUPFAM" id="SSF48008">
    <property type="entry name" value="GntR ligand-binding domain-like"/>
    <property type="match status" value="1"/>
</dbReference>
<dbReference type="PROSITE" id="PS50949">
    <property type="entry name" value="HTH_GNTR"/>
    <property type="match status" value="1"/>
</dbReference>
<evidence type="ECO:0000256" key="3">
    <source>
        <dbReference type="ARBA" id="ARBA00023163"/>
    </source>
</evidence>
<dbReference type="SUPFAM" id="SSF46785">
    <property type="entry name" value="Winged helix' DNA-binding domain"/>
    <property type="match status" value="1"/>
</dbReference>
<evidence type="ECO:0000259" key="4">
    <source>
        <dbReference type="PROSITE" id="PS50949"/>
    </source>
</evidence>
<dbReference type="EMBL" id="BAAAQY010000001">
    <property type="protein sequence ID" value="GAA2224609.1"/>
    <property type="molecule type" value="Genomic_DNA"/>
</dbReference>
<dbReference type="RefSeq" id="WP_259477557.1">
    <property type="nucleotide sequence ID" value="NZ_BAAAQY010000001.1"/>
</dbReference>
<dbReference type="InterPro" id="IPR011711">
    <property type="entry name" value="GntR_C"/>
</dbReference>
<dbReference type="Proteomes" id="UP001500929">
    <property type="component" value="Unassembled WGS sequence"/>
</dbReference>
<evidence type="ECO:0000256" key="1">
    <source>
        <dbReference type="ARBA" id="ARBA00023015"/>
    </source>
</evidence>
<dbReference type="Gene3D" id="1.10.10.10">
    <property type="entry name" value="Winged helix-like DNA-binding domain superfamily/Winged helix DNA-binding domain"/>
    <property type="match status" value="1"/>
</dbReference>
<reference evidence="5 6" key="1">
    <citation type="journal article" date="2019" name="Int. J. Syst. Evol. Microbiol.">
        <title>The Global Catalogue of Microorganisms (GCM) 10K type strain sequencing project: providing services to taxonomists for standard genome sequencing and annotation.</title>
        <authorList>
            <consortium name="The Broad Institute Genomics Platform"/>
            <consortium name="The Broad Institute Genome Sequencing Center for Infectious Disease"/>
            <person name="Wu L."/>
            <person name="Ma J."/>
        </authorList>
    </citation>
    <scope>NUCLEOTIDE SEQUENCE [LARGE SCALE GENOMIC DNA]</scope>
    <source>
        <strain evidence="5 6">JCM 16117</strain>
    </source>
</reference>
<dbReference type="SMART" id="SM00895">
    <property type="entry name" value="FCD"/>
    <property type="match status" value="1"/>
</dbReference>
<dbReference type="Gene3D" id="1.20.120.530">
    <property type="entry name" value="GntR ligand-binding domain-like"/>
    <property type="match status" value="1"/>
</dbReference>
<evidence type="ECO:0000313" key="5">
    <source>
        <dbReference type="EMBL" id="GAA2224609.1"/>
    </source>
</evidence>
<gene>
    <name evidence="5" type="ORF">GCM10009851_05100</name>
</gene>
<keyword evidence="2" id="KW-0238">DNA-binding</keyword>
<proteinExistence type="predicted"/>
<dbReference type="PANTHER" id="PTHR43537:SF5">
    <property type="entry name" value="UXU OPERON TRANSCRIPTIONAL REGULATOR"/>
    <property type="match status" value="1"/>
</dbReference>
<dbReference type="SMART" id="SM00345">
    <property type="entry name" value="HTH_GNTR"/>
    <property type="match status" value="1"/>
</dbReference>
<evidence type="ECO:0000313" key="6">
    <source>
        <dbReference type="Proteomes" id="UP001500929"/>
    </source>
</evidence>